<dbReference type="PROSITE" id="PS50106">
    <property type="entry name" value="PDZ"/>
    <property type="match status" value="1"/>
</dbReference>
<dbReference type="Proteomes" id="UP000682733">
    <property type="component" value="Unassembled WGS sequence"/>
</dbReference>
<dbReference type="SMART" id="SM00228">
    <property type="entry name" value="PDZ"/>
    <property type="match status" value="1"/>
</dbReference>
<dbReference type="EMBL" id="CAJOBA010002391">
    <property type="protein sequence ID" value="CAF3642927.1"/>
    <property type="molecule type" value="Genomic_DNA"/>
</dbReference>
<feature type="domain" description="PDZ" evidence="1">
    <location>
        <begin position="3"/>
        <end position="73"/>
    </location>
</feature>
<evidence type="ECO:0000259" key="1">
    <source>
        <dbReference type="PROSITE" id="PS50106"/>
    </source>
</evidence>
<dbReference type="PANTHER" id="PTHR15545:SF8">
    <property type="entry name" value="SLO-INTERACTING PROTEIN 1"/>
    <property type="match status" value="1"/>
</dbReference>
<evidence type="ECO:0000313" key="4">
    <source>
        <dbReference type="Proteomes" id="UP000682733"/>
    </source>
</evidence>
<dbReference type="EMBL" id="CAJNOK010002391">
    <property type="protein sequence ID" value="CAF0857955.1"/>
    <property type="molecule type" value="Genomic_DNA"/>
</dbReference>
<dbReference type="InterPro" id="IPR036034">
    <property type="entry name" value="PDZ_sf"/>
</dbReference>
<evidence type="ECO:0000313" key="2">
    <source>
        <dbReference type="EMBL" id="CAF0857955.1"/>
    </source>
</evidence>
<comment type="caution">
    <text evidence="3">The sequence shown here is derived from an EMBL/GenBank/DDBJ whole genome shotgun (WGS) entry which is preliminary data.</text>
</comment>
<dbReference type="Pfam" id="PF00595">
    <property type="entry name" value="PDZ"/>
    <property type="match status" value="1"/>
</dbReference>
<organism evidence="3 4">
    <name type="scientific">Didymodactylos carnosus</name>
    <dbReference type="NCBI Taxonomy" id="1234261"/>
    <lineage>
        <taxon>Eukaryota</taxon>
        <taxon>Metazoa</taxon>
        <taxon>Spiralia</taxon>
        <taxon>Gnathifera</taxon>
        <taxon>Rotifera</taxon>
        <taxon>Eurotatoria</taxon>
        <taxon>Bdelloidea</taxon>
        <taxon>Philodinida</taxon>
        <taxon>Philodinidae</taxon>
        <taxon>Didymodactylos</taxon>
    </lineage>
</organism>
<dbReference type="Proteomes" id="UP000677228">
    <property type="component" value="Unassembled WGS sequence"/>
</dbReference>
<protein>
    <recommendedName>
        <fullName evidence="1">PDZ domain-containing protein</fullName>
    </recommendedName>
</protein>
<evidence type="ECO:0000313" key="3">
    <source>
        <dbReference type="EMBL" id="CAF3642927.1"/>
    </source>
</evidence>
<accession>A0A8S2HGU9</accession>
<dbReference type="PANTHER" id="PTHR15545">
    <property type="entry name" value="PDZ DOMAIN CONTAINING RING FINGER PROTEIN 3, 4"/>
    <property type="match status" value="1"/>
</dbReference>
<dbReference type="Gene3D" id="2.30.42.10">
    <property type="match status" value="1"/>
</dbReference>
<proteinExistence type="predicted"/>
<gene>
    <name evidence="2" type="ORF">OVA965_LOCUS7486</name>
    <name evidence="3" type="ORF">TMI583_LOCUS7481</name>
</gene>
<reference evidence="3" key="1">
    <citation type="submission" date="2021-02" db="EMBL/GenBank/DDBJ databases">
        <authorList>
            <person name="Nowell W R."/>
        </authorList>
    </citation>
    <scope>NUCLEOTIDE SEQUENCE</scope>
</reference>
<dbReference type="InterPro" id="IPR001478">
    <property type="entry name" value="PDZ"/>
</dbReference>
<dbReference type="InterPro" id="IPR051971">
    <property type="entry name" value="E3_ubiquitin-PDZ_ligase"/>
</dbReference>
<dbReference type="SUPFAM" id="SSF50156">
    <property type="entry name" value="PDZ domain-like"/>
    <property type="match status" value="1"/>
</dbReference>
<dbReference type="AlphaFoldDB" id="A0A8S2HGU9"/>
<sequence length="699" mass="81146">MCDVILRRNNPNERLGLTLCYGITASATNIYIQDVEPGSVAYHSNGLQTGDQILKINNKEVKSRDEAIRLVQNVCIIILQIFRFQFQEHLPFPWPLFSASYSSNDDNNFKSVIKPNYCYTTTSSDVCINTAKEDDSGVVVATDTDHKSKSLNRDLNQHIDNTKYLPKPSSLNSHFEQQISSANYCSCRICRLIRSYSKQIRYRRCLSLNDFLLVHNDTTMSWRAPSRTVTEESRATISRSRSLIFQKQSTILKPLPFRDDYKNTESDEIASILIREDIYSHGVFANAKYDSDSGLGQQCEESTTATTVTTTDPLLSVTPVPVVLNCYSISPLMKPKIQPSLPAQWSFKYIGNRQQRLLLRNRILRAREKRILEERCLTTDEEYMSELKTGKYWTKNERKRHLQRAKEHRQRQKFMMKSSKLLSSSRTSLSTTATREDDYELLTRVFLRTNTGEQLKQNSNLFQTFCYQHEIEKQNLLKTHSISSTNLSNLDGCTLNKYCDRIIPKIRHHIKEIKVDDKNIDSILPFLTHSRIYPNLQSVCVTQAEKDGKYLSHLKLFRQLQNLKIYFSDREFNETVPNEVCSNLFQSDCRLQTLLLDDVYVPVDTNIIQRCFSIRKLTIKVHCFHDVNVLLNNLSSIESINIDIPCIKGRHLQSQQQHHEVEFNFEKNIPSTLSKLKRFVFYSIFGAKYDYLELLLSHY</sequence>
<name>A0A8S2HGU9_9BILA</name>